<gene>
    <name evidence="2" type="ORF">IC620_14670</name>
</gene>
<sequence>MTLKKLFFWFWSTLLIGAVAGLGLAFIMALFQGEEVVGSITKQILMGLTLAAVAQLGFFSYLVFNWLSRGLIRNKTTYDILLIAMVVFILGSLVALNSSRYSGVMLWKHLSVSLLIVVVAFIVAWLKSRWTNASAFIPTLFFMIVATVLEDIPSFSPKGEEVTLLLLLQSVIILLSCNSWQILQLHRLVGKTEKK</sequence>
<protein>
    <submittedName>
        <fullName evidence="2">KinB-signaling pathway activation protein</fullName>
    </submittedName>
</protein>
<dbReference type="GO" id="GO:0045881">
    <property type="term" value="P:positive regulation of sporulation resulting in formation of a cellular spore"/>
    <property type="evidence" value="ECO:0007669"/>
    <property type="project" value="InterPro"/>
</dbReference>
<dbReference type="AlphaFoldDB" id="A0A926RVG8"/>
<feature type="transmembrane region" description="Helical" evidence="1">
    <location>
        <begin position="43"/>
        <end position="64"/>
    </location>
</feature>
<feature type="transmembrane region" description="Helical" evidence="1">
    <location>
        <begin position="162"/>
        <end position="183"/>
    </location>
</feature>
<keyword evidence="1" id="KW-1133">Transmembrane helix</keyword>
<dbReference type="EMBL" id="JACXAH010000029">
    <property type="protein sequence ID" value="MBD1373589.1"/>
    <property type="molecule type" value="Genomic_DNA"/>
</dbReference>
<dbReference type="SMART" id="SM01251">
    <property type="entry name" value="KbaA"/>
    <property type="match status" value="1"/>
</dbReference>
<dbReference type="RefSeq" id="WP_191141073.1">
    <property type="nucleotide sequence ID" value="NZ_JACXAG020000013.1"/>
</dbReference>
<feature type="transmembrane region" description="Helical" evidence="1">
    <location>
        <begin position="106"/>
        <end position="126"/>
    </location>
</feature>
<reference evidence="2" key="1">
    <citation type="submission" date="2020-09" db="EMBL/GenBank/DDBJ databases">
        <title>A novel bacterium of genus Hazenella, isolated from South China Sea.</title>
        <authorList>
            <person name="Huang H."/>
            <person name="Mo K."/>
            <person name="Hu Y."/>
        </authorList>
    </citation>
    <scope>NUCLEOTIDE SEQUENCE</scope>
    <source>
        <strain evidence="2">IB182357</strain>
    </source>
</reference>
<keyword evidence="1" id="KW-0812">Transmembrane</keyword>
<evidence type="ECO:0000313" key="3">
    <source>
        <dbReference type="Proteomes" id="UP000661691"/>
    </source>
</evidence>
<evidence type="ECO:0000256" key="1">
    <source>
        <dbReference type="SAM" id="Phobius"/>
    </source>
</evidence>
<keyword evidence="3" id="KW-1185">Reference proteome</keyword>
<organism evidence="2 3">
    <name type="scientific">Polycladospora coralii</name>
    <dbReference type="NCBI Taxonomy" id="2771432"/>
    <lineage>
        <taxon>Bacteria</taxon>
        <taxon>Bacillati</taxon>
        <taxon>Bacillota</taxon>
        <taxon>Bacilli</taxon>
        <taxon>Bacillales</taxon>
        <taxon>Thermoactinomycetaceae</taxon>
        <taxon>Polycladospora</taxon>
    </lineage>
</organism>
<proteinExistence type="predicted"/>
<evidence type="ECO:0000313" key="2">
    <source>
        <dbReference type="EMBL" id="MBD1373589.1"/>
    </source>
</evidence>
<keyword evidence="1" id="KW-0472">Membrane</keyword>
<name>A0A926RVG8_9BACL</name>
<dbReference type="Proteomes" id="UP000661691">
    <property type="component" value="Unassembled WGS sequence"/>
</dbReference>
<dbReference type="Pfam" id="PF14089">
    <property type="entry name" value="KbaA"/>
    <property type="match status" value="1"/>
</dbReference>
<accession>A0A926RVG8</accession>
<feature type="transmembrane region" description="Helical" evidence="1">
    <location>
        <begin position="7"/>
        <end position="31"/>
    </location>
</feature>
<feature type="transmembrane region" description="Helical" evidence="1">
    <location>
        <begin position="76"/>
        <end position="94"/>
    </location>
</feature>
<feature type="transmembrane region" description="Helical" evidence="1">
    <location>
        <begin position="133"/>
        <end position="150"/>
    </location>
</feature>
<dbReference type="InterPro" id="IPR024164">
    <property type="entry name" value="KinB-signalling_activ"/>
</dbReference>
<comment type="caution">
    <text evidence="2">The sequence shown here is derived from an EMBL/GenBank/DDBJ whole genome shotgun (WGS) entry which is preliminary data.</text>
</comment>